<evidence type="ECO:0000313" key="2">
    <source>
        <dbReference type="Proteomes" id="UP000239001"/>
    </source>
</evidence>
<sequence length="146" mass="17031">MTTLSGIDDIERISSLLESHEVDGCYGYIDLETGELLFGHEDDPEPLYLEVDEEDDEEFEKRYLSIPHLGSQPAYNDMVDFIATVKDSKLQNQLERAIALQRPFAHFKDVIKGSDELDRWYEFSGECRYNRTVEWLKRHNINLPNS</sequence>
<protein>
    <submittedName>
        <fullName evidence="1">Uncharacterized protein</fullName>
    </submittedName>
</protein>
<gene>
    <name evidence="1" type="ORF">C7H19_19380</name>
</gene>
<dbReference type="AlphaFoldDB" id="A0A2T1LTI5"/>
<dbReference type="InterPro" id="IPR005361">
    <property type="entry name" value="UPF0158"/>
</dbReference>
<evidence type="ECO:0000313" key="1">
    <source>
        <dbReference type="EMBL" id="PSF33887.1"/>
    </source>
</evidence>
<accession>A0A2T1LTI5</accession>
<dbReference type="Pfam" id="PF03682">
    <property type="entry name" value="UPF0158"/>
    <property type="match status" value="1"/>
</dbReference>
<dbReference type="RefSeq" id="WP_106458573.1">
    <property type="nucleotide sequence ID" value="NZ_PXOH01000028.1"/>
</dbReference>
<dbReference type="Proteomes" id="UP000239001">
    <property type="component" value="Unassembled WGS sequence"/>
</dbReference>
<dbReference type="OrthoDB" id="961309at2"/>
<proteinExistence type="predicted"/>
<reference evidence="1 2" key="1">
    <citation type="submission" date="2018-03" db="EMBL/GenBank/DDBJ databases">
        <title>The ancient ancestry and fast evolution of plastids.</title>
        <authorList>
            <person name="Moore K.R."/>
            <person name="Magnabosco C."/>
            <person name="Momper L."/>
            <person name="Gold D.A."/>
            <person name="Bosak T."/>
            <person name="Fournier G.P."/>
        </authorList>
    </citation>
    <scope>NUCLEOTIDE SEQUENCE [LARGE SCALE GENOMIC DNA]</scope>
    <source>
        <strain evidence="1 2">CCALA 016</strain>
    </source>
</reference>
<organism evidence="1 2">
    <name type="scientific">Aphanothece hegewaldii CCALA 016</name>
    <dbReference type="NCBI Taxonomy" id="2107694"/>
    <lineage>
        <taxon>Bacteria</taxon>
        <taxon>Bacillati</taxon>
        <taxon>Cyanobacteriota</taxon>
        <taxon>Cyanophyceae</taxon>
        <taxon>Oscillatoriophycideae</taxon>
        <taxon>Chroococcales</taxon>
        <taxon>Aphanothecaceae</taxon>
        <taxon>Aphanothece</taxon>
    </lineage>
</organism>
<keyword evidence="2" id="KW-1185">Reference proteome</keyword>
<reference evidence="1 2" key="2">
    <citation type="submission" date="2018-03" db="EMBL/GenBank/DDBJ databases">
        <authorList>
            <person name="Keele B.F."/>
        </authorList>
    </citation>
    <scope>NUCLEOTIDE SEQUENCE [LARGE SCALE GENOMIC DNA]</scope>
    <source>
        <strain evidence="1 2">CCALA 016</strain>
    </source>
</reference>
<name>A0A2T1LTI5_9CHRO</name>
<comment type="caution">
    <text evidence="1">The sequence shown here is derived from an EMBL/GenBank/DDBJ whole genome shotgun (WGS) entry which is preliminary data.</text>
</comment>
<dbReference type="EMBL" id="PXOH01000028">
    <property type="protein sequence ID" value="PSF33887.1"/>
    <property type="molecule type" value="Genomic_DNA"/>
</dbReference>